<sequence>MQKPNTLRAEIEQQLPELAQNPEKLSMNITQGRIIANKGSLSHTTEYTLNILITDFTSDIEILKTTIIHWAQTYQPDILGAGNTPNQRTFNFEADILSNQSYDILIELPLTERTLAQANEHNQITISHPRNANHSDLLTALGTAHPIP</sequence>
<protein>
    <submittedName>
        <fullName evidence="1">P2 phage tail completion protein R (GpR)</fullName>
    </submittedName>
</protein>
<dbReference type="STRING" id="629741.GCWU000324_01243"/>
<comment type="caution">
    <text evidence="1">The sequence shown here is derived from an EMBL/GenBank/DDBJ whole genome shotgun (WGS) entry which is preliminary data.</text>
</comment>
<gene>
    <name evidence="1" type="ORF">GCWU000324_01243</name>
</gene>
<dbReference type="EMBL" id="ACJW02000002">
    <property type="protein sequence ID" value="EEP69330.1"/>
    <property type="molecule type" value="Genomic_DNA"/>
</dbReference>
<dbReference type="Proteomes" id="UP000003009">
    <property type="component" value="Unassembled WGS sequence"/>
</dbReference>
<evidence type="ECO:0000313" key="2">
    <source>
        <dbReference type="Proteomes" id="UP000003009"/>
    </source>
</evidence>
<dbReference type="OrthoDB" id="8564199at2"/>
<name>C4GGH5_9NEIS</name>
<dbReference type="GeneID" id="84906522"/>
<dbReference type="RefSeq" id="WP_003795380.1">
    <property type="nucleotide sequence ID" value="NZ_GG665871.1"/>
</dbReference>
<dbReference type="Pfam" id="PF06891">
    <property type="entry name" value="P2_Phage_GpR"/>
    <property type="match status" value="1"/>
</dbReference>
<proteinExistence type="predicted"/>
<organism evidence="1 2">
    <name type="scientific">Kingella oralis ATCC 51147</name>
    <dbReference type="NCBI Taxonomy" id="629741"/>
    <lineage>
        <taxon>Bacteria</taxon>
        <taxon>Pseudomonadati</taxon>
        <taxon>Pseudomonadota</taxon>
        <taxon>Betaproteobacteria</taxon>
        <taxon>Neisseriales</taxon>
        <taxon>Neisseriaceae</taxon>
        <taxon>Kingella</taxon>
    </lineage>
</organism>
<accession>C4GGH5</accession>
<keyword evidence="2" id="KW-1185">Reference proteome</keyword>
<dbReference type="HOGENOM" id="CLU_122706_0_0_4"/>
<evidence type="ECO:0000313" key="1">
    <source>
        <dbReference type="EMBL" id="EEP69330.1"/>
    </source>
</evidence>
<dbReference type="AlphaFoldDB" id="C4GGH5"/>
<dbReference type="InterPro" id="IPR009678">
    <property type="entry name" value="Phage_tail_completion_R"/>
</dbReference>
<reference evidence="1" key="1">
    <citation type="submission" date="2009-04" db="EMBL/GenBank/DDBJ databases">
        <authorList>
            <person name="Weinstock G."/>
            <person name="Sodergren E."/>
            <person name="Clifton S."/>
            <person name="Fulton L."/>
            <person name="Fulton B."/>
            <person name="Courtney L."/>
            <person name="Fronick C."/>
            <person name="Harrison M."/>
            <person name="Strong C."/>
            <person name="Farmer C."/>
            <person name="Delahaunty K."/>
            <person name="Markovic C."/>
            <person name="Hall O."/>
            <person name="Minx P."/>
            <person name="Tomlinson C."/>
            <person name="Mitreva M."/>
            <person name="Nelson J."/>
            <person name="Hou S."/>
            <person name="Wollam A."/>
            <person name="Pepin K.H."/>
            <person name="Johnson M."/>
            <person name="Bhonagiri V."/>
            <person name="Nash W.E."/>
            <person name="Warren W."/>
            <person name="Chinwalla A."/>
            <person name="Mardis E.R."/>
            <person name="Wilson R.K."/>
        </authorList>
    </citation>
    <scope>NUCLEOTIDE SEQUENCE [LARGE SCALE GENOMIC DNA]</scope>
    <source>
        <strain evidence="1">ATCC 51147</strain>
    </source>
</reference>